<dbReference type="InterPro" id="IPR027417">
    <property type="entry name" value="P-loop_NTPase"/>
</dbReference>
<feature type="domain" description="ABC transporter" evidence="5">
    <location>
        <begin position="5"/>
        <end position="223"/>
    </location>
</feature>
<evidence type="ECO:0000256" key="1">
    <source>
        <dbReference type="ARBA" id="ARBA00022448"/>
    </source>
</evidence>
<dbReference type="Pfam" id="PF00005">
    <property type="entry name" value="ABC_tran"/>
    <property type="match status" value="1"/>
</dbReference>
<evidence type="ECO:0000259" key="5">
    <source>
        <dbReference type="PROSITE" id="PS50893"/>
    </source>
</evidence>
<keyword evidence="4" id="KW-1278">Translocase</keyword>
<dbReference type="OrthoDB" id="9802264at2"/>
<dbReference type="InterPro" id="IPR003593">
    <property type="entry name" value="AAA+_ATPase"/>
</dbReference>
<keyword evidence="1" id="KW-0813">Transport</keyword>
<evidence type="ECO:0000256" key="3">
    <source>
        <dbReference type="ARBA" id="ARBA00022840"/>
    </source>
</evidence>
<sequence>MSLLVQFNEVTKKYNDQTVIDKFSYRLKNGEVIALLGPSGCGKTTILNLTAGLTNHTAGEIQRNTDDIGYVFQEPRLIPWKTVLDNVVFAVKSGSKQDKLEKAHHLLAKVGLEKSMKCYPKQLSGGMRQRVSIARALVSNPKIILMDEPFSALDVSLKRELQEDVISIIEEKNIGIVYVTHDPEEAVRMADRIIMLEDKLCKVKREISLERVRKKRDHHYIQKMKCELSECIIGGQSRYVETV</sequence>
<evidence type="ECO:0000256" key="2">
    <source>
        <dbReference type="ARBA" id="ARBA00022741"/>
    </source>
</evidence>
<gene>
    <name evidence="6" type="ORF">AWH56_012200</name>
</gene>
<accession>A0A7S7RDP8</accession>
<dbReference type="PROSITE" id="PS00211">
    <property type="entry name" value="ABC_TRANSPORTER_1"/>
    <property type="match status" value="1"/>
</dbReference>
<dbReference type="InterPro" id="IPR003439">
    <property type="entry name" value="ABC_transporter-like_ATP-bd"/>
</dbReference>
<protein>
    <submittedName>
        <fullName evidence="6">ABC transporter ATP-binding protein</fullName>
    </submittedName>
</protein>
<name>A0A7S7RDP8_9BACI</name>
<dbReference type="GO" id="GO:0005524">
    <property type="term" value="F:ATP binding"/>
    <property type="evidence" value="ECO:0007669"/>
    <property type="project" value="UniProtKB-KW"/>
</dbReference>
<evidence type="ECO:0000313" key="7">
    <source>
        <dbReference type="Proteomes" id="UP000180175"/>
    </source>
</evidence>
<reference evidence="6 7" key="1">
    <citation type="journal article" date="2017" name="Genome Announc.">
        <title>Draft Genome Sequences of Four Alkaliphilic Bacteria Belonging to the Anaerobacillus Genus.</title>
        <authorList>
            <person name="Bassil N.M."/>
            <person name="Lloyd J.R."/>
        </authorList>
    </citation>
    <scope>NUCLEOTIDE SEQUENCE [LARGE SCALE GENOMIC DNA]</scope>
    <source>
        <strain evidence="6 7">NB2006</strain>
    </source>
</reference>
<reference evidence="6 7" key="2">
    <citation type="journal article" date="2019" name="Int. J. Syst. Evol. Microbiol.">
        <title>Anaerobacillus isosaccharinicus sp. nov., an alkaliphilic bacterium which degrades isosaccharinic acid.</title>
        <authorList>
            <person name="Bassil N.M."/>
            <person name="Lloyd J.R."/>
        </authorList>
    </citation>
    <scope>NUCLEOTIDE SEQUENCE [LARGE SCALE GENOMIC DNA]</scope>
    <source>
        <strain evidence="6 7">NB2006</strain>
    </source>
</reference>
<dbReference type="RefSeq" id="WP_159432515.1">
    <property type="nucleotide sequence ID" value="NZ_CP063356.2"/>
</dbReference>
<dbReference type="SUPFAM" id="SSF52540">
    <property type="entry name" value="P-loop containing nucleoside triphosphate hydrolases"/>
    <property type="match status" value="1"/>
</dbReference>
<organism evidence="6 7">
    <name type="scientific">Anaerobacillus isosaccharinicus</name>
    <dbReference type="NCBI Taxonomy" id="1532552"/>
    <lineage>
        <taxon>Bacteria</taxon>
        <taxon>Bacillati</taxon>
        <taxon>Bacillota</taxon>
        <taxon>Bacilli</taxon>
        <taxon>Bacillales</taxon>
        <taxon>Bacillaceae</taxon>
        <taxon>Anaerobacillus</taxon>
    </lineage>
</organism>
<keyword evidence="3 6" id="KW-0067">ATP-binding</keyword>
<keyword evidence="7" id="KW-1185">Reference proteome</keyword>
<dbReference type="InterPro" id="IPR050166">
    <property type="entry name" value="ABC_transporter_ATP-bind"/>
</dbReference>
<dbReference type="KEGG" id="aia:AWH56_012200"/>
<dbReference type="Gene3D" id="3.40.50.300">
    <property type="entry name" value="P-loop containing nucleotide triphosphate hydrolases"/>
    <property type="match status" value="1"/>
</dbReference>
<evidence type="ECO:0000256" key="4">
    <source>
        <dbReference type="ARBA" id="ARBA00022967"/>
    </source>
</evidence>
<dbReference type="SMART" id="SM00382">
    <property type="entry name" value="AAA"/>
    <property type="match status" value="1"/>
</dbReference>
<keyword evidence="2" id="KW-0547">Nucleotide-binding</keyword>
<dbReference type="PROSITE" id="PS50893">
    <property type="entry name" value="ABC_TRANSPORTER_2"/>
    <property type="match status" value="1"/>
</dbReference>
<dbReference type="Proteomes" id="UP000180175">
    <property type="component" value="Chromosome"/>
</dbReference>
<proteinExistence type="predicted"/>
<dbReference type="PANTHER" id="PTHR42788">
    <property type="entry name" value="TAURINE IMPORT ATP-BINDING PROTEIN-RELATED"/>
    <property type="match status" value="1"/>
</dbReference>
<evidence type="ECO:0000313" key="6">
    <source>
        <dbReference type="EMBL" id="QOY38225.1"/>
    </source>
</evidence>
<dbReference type="InterPro" id="IPR017871">
    <property type="entry name" value="ABC_transporter-like_CS"/>
</dbReference>
<dbReference type="EMBL" id="CP063356">
    <property type="protein sequence ID" value="QOY38225.1"/>
    <property type="molecule type" value="Genomic_DNA"/>
</dbReference>
<dbReference type="AlphaFoldDB" id="A0A7S7RDP8"/>
<dbReference type="GO" id="GO:0016887">
    <property type="term" value="F:ATP hydrolysis activity"/>
    <property type="evidence" value="ECO:0007669"/>
    <property type="project" value="InterPro"/>
</dbReference>
<dbReference type="PANTHER" id="PTHR42788:SF13">
    <property type="entry name" value="ALIPHATIC SULFONATES IMPORT ATP-BINDING PROTEIN SSUB"/>
    <property type="match status" value="1"/>
</dbReference>